<feature type="domain" description="Solute-binding protein family 3/N-terminal" evidence="3">
    <location>
        <begin position="25"/>
        <end position="252"/>
    </location>
</feature>
<evidence type="ECO:0000256" key="1">
    <source>
        <dbReference type="ARBA" id="ARBA00022729"/>
    </source>
</evidence>
<proteinExistence type="predicted"/>
<accession>A0A132C084</accession>
<evidence type="ECO:0000313" key="5">
    <source>
        <dbReference type="Proteomes" id="UP000068382"/>
    </source>
</evidence>
<evidence type="ECO:0000259" key="3">
    <source>
        <dbReference type="SMART" id="SM00062"/>
    </source>
</evidence>
<evidence type="ECO:0000256" key="2">
    <source>
        <dbReference type="SAM" id="SignalP"/>
    </source>
</evidence>
<comment type="caution">
    <text evidence="4">The sequence shown here is derived from an EMBL/GenBank/DDBJ whole genome shotgun (WGS) entry which is preliminary data.</text>
</comment>
<reference evidence="4 5" key="1">
    <citation type="submission" date="2015-12" db="EMBL/GenBank/DDBJ databases">
        <title>Genome sequence of the marine Rhodobacteraceae strain O3.65, Candidatus Tritonibacter horizontis.</title>
        <authorList>
            <person name="Poehlein A."/>
            <person name="Giebel H.A."/>
            <person name="Voget S."/>
            <person name="Brinkhoff T."/>
        </authorList>
    </citation>
    <scope>NUCLEOTIDE SEQUENCE [LARGE SCALE GENOMIC DNA]</scope>
    <source>
        <strain evidence="4 5">O3.65</strain>
    </source>
</reference>
<dbReference type="AlphaFoldDB" id="A0A132C084"/>
<dbReference type="SUPFAM" id="SSF53850">
    <property type="entry name" value="Periplasmic binding protein-like II"/>
    <property type="match status" value="1"/>
</dbReference>
<dbReference type="Pfam" id="PF00497">
    <property type="entry name" value="SBP_bac_3"/>
    <property type="match status" value="1"/>
</dbReference>
<dbReference type="PANTHER" id="PTHR35936">
    <property type="entry name" value="MEMBRANE-BOUND LYTIC MUREIN TRANSGLYCOSYLASE F"/>
    <property type="match status" value="1"/>
</dbReference>
<feature type="chain" id="PRO_5007288729" evidence="2">
    <location>
        <begin position="25"/>
        <end position="256"/>
    </location>
</feature>
<organism evidence="4 5">
    <name type="scientific">Tritonibacter horizontis</name>
    <dbReference type="NCBI Taxonomy" id="1768241"/>
    <lineage>
        <taxon>Bacteria</taxon>
        <taxon>Pseudomonadati</taxon>
        <taxon>Pseudomonadota</taxon>
        <taxon>Alphaproteobacteria</taxon>
        <taxon>Rhodobacterales</taxon>
        <taxon>Paracoccaceae</taxon>
        <taxon>Tritonibacter</taxon>
    </lineage>
</organism>
<feature type="signal peptide" evidence="2">
    <location>
        <begin position="1"/>
        <end position="24"/>
    </location>
</feature>
<dbReference type="InterPro" id="IPR001638">
    <property type="entry name" value="Solute-binding_3/MltF_N"/>
</dbReference>
<dbReference type="EMBL" id="LPUY01000038">
    <property type="protein sequence ID" value="KUP94008.1"/>
    <property type="molecule type" value="Genomic_DNA"/>
</dbReference>
<keyword evidence="5" id="KW-1185">Reference proteome</keyword>
<gene>
    <name evidence="4" type="primary">hisJ</name>
    <name evidence="4" type="ORF">TRIHO_11890</name>
</gene>
<dbReference type="Proteomes" id="UP000068382">
    <property type="component" value="Unassembled WGS sequence"/>
</dbReference>
<dbReference type="PATRIC" id="fig|1768241.3.peg.1238"/>
<dbReference type="Gene3D" id="3.40.190.10">
    <property type="entry name" value="Periplasmic binding protein-like II"/>
    <property type="match status" value="2"/>
</dbReference>
<name>A0A132C084_9RHOB</name>
<dbReference type="RefSeq" id="WP_068241254.1">
    <property type="nucleotide sequence ID" value="NZ_LPUY01000038.1"/>
</dbReference>
<evidence type="ECO:0000313" key="4">
    <source>
        <dbReference type="EMBL" id="KUP94008.1"/>
    </source>
</evidence>
<keyword evidence="1 2" id="KW-0732">Signal</keyword>
<sequence>MKTLTKFAATATAALLLTSGLATADVKVGIAAEPYPPFAEKAADGSWQGWEVEMIGAICTAMEEECEIVPIAWDGIIPALLSKKMDIIMASMSITEERMKTISFSDKYYNTPAVLVAPKSMDLSGDPASLDGKYVGVQVSTTHANYVDAHFAETAEVKSYNTFDEHNQDLVAGRVDAVVGDSLAFQDFLGSDAGQDFEIKAELTDVAIFGPGVGGGIRKEDTELREKMNAAIQKIRDDGTYDAISEKYFDFDIYGG</sequence>
<protein>
    <submittedName>
        <fullName evidence="4">Histidine-binding periplasmic protein</fullName>
    </submittedName>
</protein>
<dbReference type="OrthoDB" id="9807134at2"/>
<dbReference type="PANTHER" id="PTHR35936:SF17">
    <property type="entry name" value="ARGININE-BINDING EXTRACELLULAR PROTEIN ARTP"/>
    <property type="match status" value="1"/>
</dbReference>
<dbReference type="SMART" id="SM00062">
    <property type="entry name" value="PBPb"/>
    <property type="match status" value="1"/>
</dbReference>